<dbReference type="KEGG" id="mflu:HZU40_03415"/>
<comment type="similarity">
    <text evidence="6">Belongs to the RnpA family.</text>
</comment>
<comment type="subunit">
    <text evidence="6">Consists of a catalytic RNA component (M1 or rnpB) and a protein subunit.</text>
</comment>
<dbReference type="GO" id="GO:0042781">
    <property type="term" value="F:3'-tRNA processing endoribonuclease activity"/>
    <property type="evidence" value="ECO:0007669"/>
    <property type="project" value="TreeGrafter"/>
</dbReference>
<evidence type="ECO:0000256" key="2">
    <source>
        <dbReference type="ARBA" id="ARBA00022722"/>
    </source>
</evidence>
<keyword evidence="1 6" id="KW-0819">tRNA processing</keyword>
<name>A0A7G8PGE7_9MYCO</name>
<dbReference type="GO" id="GO:0004526">
    <property type="term" value="F:ribonuclease P activity"/>
    <property type="evidence" value="ECO:0007669"/>
    <property type="project" value="UniProtKB-UniRule"/>
</dbReference>
<dbReference type="PANTHER" id="PTHR33992">
    <property type="entry name" value="RIBONUCLEASE P PROTEIN COMPONENT"/>
    <property type="match status" value="1"/>
</dbReference>
<dbReference type="Proteomes" id="UP000515498">
    <property type="component" value="Chromosome"/>
</dbReference>
<accession>A0A7G8PGE7</accession>
<dbReference type="InterPro" id="IPR014721">
    <property type="entry name" value="Ribsml_uS5_D2-typ_fold_subgr"/>
</dbReference>
<dbReference type="AlphaFoldDB" id="A0A7G8PGE7"/>
<dbReference type="SUPFAM" id="SSF54211">
    <property type="entry name" value="Ribosomal protein S5 domain 2-like"/>
    <property type="match status" value="1"/>
</dbReference>
<dbReference type="GO" id="GO:0000049">
    <property type="term" value="F:tRNA binding"/>
    <property type="evidence" value="ECO:0007669"/>
    <property type="project" value="UniProtKB-UniRule"/>
</dbReference>
<evidence type="ECO:0000313" key="9">
    <source>
        <dbReference type="Proteomes" id="UP000515498"/>
    </source>
</evidence>
<dbReference type="HAMAP" id="MF_00227">
    <property type="entry name" value="RNase_P"/>
    <property type="match status" value="1"/>
</dbReference>
<comment type="catalytic activity">
    <reaction evidence="6">
        <text>Endonucleolytic cleavage of RNA, removing 5'-extranucleotides from tRNA precursor.</text>
        <dbReference type="EC" id="3.1.26.5"/>
    </reaction>
</comment>
<evidence type="ECO:0000313" key="8">
    <source>
        <dbReference type="EMBL" id="QNJ93413.1"/>
    </source>
</evidence>
<keyword evidence="5 6" id="KW-0694">RNA-binding</keyword>
<keyword evidence="2 6" id="KW-0540">Nuclease</keyword>
<dbReference type="PANTHER" id="PTHR33992:SF1">
    <property type="entry name" value="RIBONUCLEASE P PROTEIN COMPONENT"/>
    <property type="match status" value="1"/>
</dbReference>
<evidence type="ECO:0000256" key="3">
    <source>
        <dbReference type="ARBA" id="ARBA00022759"/>
    </source>
</evidence>
<organism evidence="8 9">
    <name type="scientific">Mycolicibacterium fluoranthenivorans</name>
    <dbReference type="NCBI Taxonomy" id="258505"/>
    <lineage>
        <taxon>Bacteria</taxon>
        <taxon>Bacillati</taxon>
        <taxon>Actinomycetota</taxon>
        <taxon>Actinomycetes</taxon>
        <taxon>Mycobacteriales</taxon>
        <taxon>Mycobacteriaceae</taxon>
        <taxon>Mycolicibacterium</taxon>
    </lineage>
</organism>
<evidence type="ECO:0000256" key="7">
    <source>
        <dbReference type="NCBIfam" id="TIGR00188"/>
    </source>
</evidence>
<dbReference type="Pfam" id="PF00825">
    <property type="entry name" value="Ribonuclease_P"/>
    <property type="match status" value="1"/>
</dbReference>
<keyword evidence="4 6" id="KW-0378">Hydrolase</keyword>
<protein>
    <recommendedName>
        <fullName evidence="6 7">Ribonuclease P protein component</fullName>
        <shortName evidence="6">RNase P protein</shortName>
        <shortName evidence="6">RNaseP protein</shortName>
        <ecNumber evidence="6 7">3.1.26.5</ecNumber>
    </recommendedName>
    <alternativeName>
        <fullName evidence="6">Protein C5</fullName>
    </alternativeName>
</protein>
<dbReference type="NCBIfam" id="TIGR00188">
    <property type="entry name" value="rnpA"/>
    <property type="match status" value="1"/>
</dbReference>
<dbReference type="GO" id="GO:0030677">
    <property type="term" value="C:ribonuclease P complex"/>
    <property type="evidence" value="ECO:0007669"/>
    <property type="project" value="TreeGrafter"/>
</dbReference>
<proteinExistence type="inferred from homology"/>
<evidence type="ECO:0000256" key="4">
    <source>
        <dbReference type="ARBA" id="ARBA00022801"/>
    </source>
</evidence>
<dbReference type="GO" id="GO:0001682">
    <property type="term" value="P:tRNA 5'-leader removal"/>
    <property type="evidence" value="ECO:0007669"/>
    <property type="project" value="UniProtKB-UniRule"/>
</dbReference>
<dbReference type="EC" id="3.1.26.5" evidence="6 7"/>
<sequence length="123" mass="13156">MLPARNRMTRSTDFGVTVRQGVRAVQPDLVVHALRGGSGDSGDRTDGPKIGLVVSKSVGTAVQRHRVSRRLRHVARAMLGDLDVSDRVVIRALPGSRDALSARLESELRAALKHTRITAGAGS</sequence>
<gene>
    <name evidence="6" type="primary">rnpA</name>
    <name evidence="8" type="ORF">HZU40_03415</name>
</gene>
<evidence type="ECO:0000256" key="5">
    <source>
        <dbReference type="ARBA" id="ARBA00022884"/>
    </source>
</evidence>
<dbReference type="EMBL" id="CP059894">
    <property type="protein sequence ID" value="QNJ93413.1"/>
    <property type="molecule type" value="Genomic_DNA"/>
</dbReference>
<dbReference type="InterPro" id="IPR020568">
    <property type="entry name" value="Ribosomal_Su5_D2-typ_SF"/>
</dbReference>
<comment type="function">
    <text evidence="6">RNaseP catalyzes the removal of the 5'-leader sequence from pre-tRNA to produce the mature 5'-terminus. It can also cleave other RNA substrates such as 4.5S RNA. The protein component plays an auxiliary but essential role in vivo by binding to the 5'-leader sequence and broadening the substrate specificity of the ribozyme.</text>
</comment>
<evidence type="ECO:0000256" key="6">
    <source>
        <dbReference type="HAMAP-Rule" id="MF_00227"/>
    </source>
</evidence>
<reference evidence="8 9" key="1">
    <citation type="submission" date="2020-07" db="EMBL/GenBank/DDBJ databases">
        <title>Draft genome sequence of four isobutane-metabolizing strains capable of cometabolically degrading diverse ether contaminants.</title>
        <authorList>
            <person name="Chen W."/>
            <person name="Faulkner N."/>
            <person name="Smith C."/>
            <person name="Hyman M."/>
        </authorList>
    </citation>
    <scope>NUCLEOTIDE SEQUENCE [LARGE SCALE GENOMIC DNA]</scope>
    <source>
        <strain evidence="8 9">2A</strain>
    </source>
</reference>
<dbReference type="RefSeq" id="WP_187097532.1">
    <property type="nucleotide sequence ID" value="NZ_CP059894.1"/>
</dbReference>
<dbReference type="Gene3D" id="3.30.230.10">
    <property type="match status" value="1"/>
</dbReference>
<keyword evidence="3 6" id="KW-0255">Endonuclease</keyword>
<dbReference type="InterPro" id="IPR000100">
    <property type="entry name" value="RNase_P"/>
</dbReference>
<evidence type="ECO:0000256" key="1">
    <source>
        <dbReference type="ARBA" id="ARBA00022694"/>
    </source>
</evidence>